<reference evidence="2 3" key="1">
    <citation type="submission" date="2019-03" db="EMBL/GenBank/DDBJ databases">
        <title>Rhodobacteraceae bacterium SM1902, a new member of the family Rhodobacteraceae isolated from Yantai.</title>
        <authorList>
            <person name="Sun Y."/>
        </authorList>
    </citation>
    <scope>NUCLEOTIDE SEQUENCE [LARGE SCALE GENOMIC DNA]</scope>
    <source>
        <strain evidence="2 3">SM1902</strain>
    </source>
</reference>
<dbReference type="Gene3D" id="3.40.50.300">
    <property type="entry name" value="P-loop containing nucleotide triphosphate hydrolases"/>
    <property type="match status" value="1"/>
</dbReference>
<sequence length="672" mass="76175">MLTDNTILVLAIAGVLILLAVVQLFLAARHDRAVTAAGPIEELAVYEKRLEDKQRLMDDLEAEVEKRREAMAVVADLQAEVDGLRRQKEELLTEWESLRERRDEVAAVRKETEDAVVERQQLETEIAPLRAEYLEIKERLEKVEELIERTDALRREHDEIFSQVEDLRDKKRQLEEAEERVSRLEERSFELETSNARLEGQKSSHESDLSALEARIASEHDGLASAQTEHARLDAEVAALNQETRRSKSEIETLQDTRSTLDARLAHLEAEIARREGRTVDGKTGKTDPLRELKETPPVIAAMRTWDNAPRENEADAIKRVERRLRAKGLDYPARTIRAFHTAMKVNETTQMAVLAGISGTGKSQLPRQYAAGMGIGFLQVPVQPRWDSPQDLMGFYNYIEGKFRPTDMARALWALDELNNDDAKQDRMMMILLDEMNLARVEYYFSDFLSRLESRPRPGDVGDANERKDAEIELEIPNMERPPRIFPGYNLLFAGTMNEDESTQSLSDKVVDRANILRFSAPKKIKDGQAEGTVEPTLALSQQTWESWVRSSASVDGGRRVTNRIEQMVDLMRDFKRPFGHRLGRAIMAYAANYPEVEGGRGVDDALADQIEMRLLPKLRGVETDMAGPQFSKLMTFVERELGDDALAQAIGESMSLAEATGQFVWSGVTR</sequence>
<feature type="region of interest" description="Disordered" evidence="1">
    <location>
        <begin position="183"/>
        <end position="207"/>
    </location>
</feature>
<evidence type="ECO:0000313" key="2">
    <source>
        <dbReference type="EMBL" id="TDL84484.1"/>
    </source>
</evidence>
<dbReference type="PANTHER" id="PTHR23159">
    <property type="entry name" value="CENTROSOMAL PROTEIN 2"/>
    <property type="match status" value="1"/>
</dbReference>
<dbReference type="SUPFAM" id="SSF52540">
    <property type="entry name" value="P-loop containing nucleoside triphosphate hydrolases"/>
    <property type="match status" value="1"/>
</dbReference>
<dbReference type="AlphaFoldDB" id="A0A4R6AMH0"/>
<dbReference type="OrthoDB" id="9781481at2"/>
<dbReference type="Gene3D" id="1.10.287.1490">
    <property type="match status" value="1"/>
</dbReference>
<dbReference type="PANTHER" id="PTHR23159:SF60">
    <property type="entry name" value="SPINDLE ASSEMBLY ABNORMAL PROTEIN 4"/>
    <property type="match status" value="1"/>
</dbReference>
<evidence type="ECO:0000256" key="1">
    <source>
        <dbReference type="SAM" id="MobiDB-lite"/>
    </source>
</evidence>
<accession>A0A4R6AMH0</accession>
<evidence type="ECO:0000313" key="3">
    <source>
        <dbReference type="Proteomes" id="UP000294562"/>
    </source>
</evidence>
<dbReference type="EMBL" id="SMZO01000067">
    <property type="protein sequence ID" value="TDL84484.1"/>
    <property type="molecule type" value="Genomic_DNA"/>
</dbReference>
<name>A0A4R6AMH0_9RHOB</name>
<proteinExistence type="predicted"/>
<organism evidence="2 3">
    <name type="scientific">Meridianimarinicoccus aquatilis</name>
    <dbReference type="NCBI Taxonomy" id="2552766"/>
    <lineage>
        <taxon>Bacteria</taxon>
        <taxon>Pseudomonadati</taxon>
        <taxon>Pseudomonadota</taxon>
        <taxon>Alphaproteobacteria</taxon>
        <taxon>Rhodobacterales</taxon>
        <taxon>Paracoccaceae</taxon>
        <taxon>Meridianimarinicoccus</taxon>
    </lineage>
</organism>
<gene>
    <name evidence="2" type="ORF">E2L05_18095</name>
</gene>
<keyword evidence="3" id="KW-1185">Reference proteome</keyword>
<dbReference type="Proteomes" id="UP000294562">
    <property type="component" value="Unassembled WGS sequence"/>
</dbReference>
<protein>
    <submittedName>
        <fullName evidence="2">Chromosome segregation ATPase-like protein</fullName>
    </submittedName>
</protein>
<comment type="caution">
    <text evidence="2">The sequence shown here is derived from an EMBL/GenBank/DDBJ whole genome shotgun (WGS) entry which is preliminary data.</text>
</comment>
<dbReference type="InterPro" id="IPR027417">
    <property type="entry name" value="P-loop_NTPase"/>
</dbReference>